<organism evidence="5 6">
    <name type="scientific">Alligator mississippiensis</name>
    <name type="common">American alligator</name>
    <dbReference type="NCBI Taxonomy" id="8496"/>
    <lineage>
        <taxon>Eukaryota</taxon>
        <taxon>Metazoa</taxon>
        <taxon>Chordata</taxon>
        <taxon>Craniata</taxon>
        <taxon>Vertebrata</taxon>
        <taxon>Euteleostomi</taxon>
        <taxon>Archelosauria</taxon>
        <taxon>Archosauria</taxon>
        <taxon>Crocodylia</taxon>
        <taxon>Alligatoridae</taxon>
        <taxon>Alligatorinae</taxon>
        <taxon>Alligator</taxon>
    </lineage>
</organism>
<dbReference type="InterPro" id="IPR008197">
    <property type="entry name" value="WAP_dom"/>
</dbReference>
<dbReference type="Pfam" id="PF00095">
    <property type="entry name" value="WAP"/>
    <property type="match status" value="2"/>
</dbReference>
<dbReference type="Proteomes" id="UP000050525">
    <property type="component" value="Unassembled WGS sequence"/>
</dbReference>
<keyword evidence="1 3" id="KW-0732">Signal</keyword>
<feature type="domain" description="WAP" evidence="4">
    <location>
        <begin position="74"/>
        <end position="121"/>
    </location>
</feature>
<dbReference type="AlphaFoldDB" id="A0A151M3K8"/>
<evidence type="ECO:0000313" key="5">
    <source>
        <dbReference type="EMBL" id="KYO19109.1"/>
    </source>
</evidence>
<dbReference type="FunFam" id="4.10.75.10:FF:000001">
    <property type="entry name" value="Anosmin 1"/>
    <property type="match status" value="2"/>
</dbReference>
<dbReference type="GO" id="GO:0019731">
    <property type="term" value="P:antibacterial humoral response"/>
    <property type="evidence" value="ECO:0007669"/>
    <property type="project" value="TreeGrafter"/>
</dbReference>
<evidence type="ECO:0000256" key="2">
    <source>
        <dbReference type="ARBA" id="ARBA00023157"/>
    </source>
</evidence>
<dbReference type="OrthoDB" id="4473401at2759"/>
<dbReference type="GO" id="GO:0004867">
    <property type="term" value="F:serine-type endopeptidase inhibitor activity"/>
    <property type="evidence" value="ECO:0007669"/>
    <property type="project" value="TreeGrafter"/>
</dbReference>
<dbReference type="KEGG" id="amj:109281133"/>
<dbReference type="Gene3D" id="4.10.75.10">
    <property type="entry name" value="Elafin-like"/>
    <property type="match status" value="2"/>
</dbReference>
<dbReference type="SUPFAM" id="SSF57256">
    <property type="entry name" value="Elafin-like"/>
    <property type="match status" value="2"/>
</dbReference>
<sequence length="125" mass="12982">MKSGSVVLLTGLLALWARPQPAAGQSHIVKLGRCPMIPPGTVGTCIHGCDHDGDCPGVKKCCSNGCGQECMEPIRVKPGFCPRFIPGAPGICVFQCTHDGQCPGTQKCCHTGCGHVCVDVPSPEP</sequence>
<dbReference type="PROSITE" id="PS51390">
    <property type="entry name" value="WAP"/>
    <property type="match status" value="2"/>
</dbReference>
<evidence type="ECO:0000313" key="6">
    <source>
        <dbReference type="Proteomes" id="UP000050525"/>
    </source>
</evidence>
<feature type="domain" description="WAP" evidence="4">
    <location>
        <begin position="27"/>
        <end position="73"/>
    </location>
</feature>
<keyword evidence="2" id="KW-1015">Disulfide bond</keyword>
<dbReference type="PANTHER" id="PTHR19441">
    <property type="entry name" value="WHEY ACDIC PROTEIN WAP"/>
    <property type="match status" value="1"/>
</dbReference>
<dbReference type="PRINTS" id="PR00003">
    <property type="entry name" value="4DISULPHCORE"/>
</dbReference>
<dbReference type="InterPro" id="IPR036645">
    <property type="entry name" value="Elafin-like_sf"/>
</dbReference>
<dbReference type="InterPro" id="IPR050514">
    <property type="entry name" value="WAP_four-disulfide_core"/>
</dbReference>
<dbReference type="GO" id="GO:0005615">
    <property type="term" value="C:extracellular space"/>
    <property type="evidence" value="ECO:0007669"/>
    <property type="project" value="TreeGrafter"/>
</dbReference>
<evidence type="ECO:0000259" key="4">
    <source>
        <dbReference type="PROSITE" id="PS51390"/>
    </source>
</evidence>
<feature type="signal peptide" evidence="3">
    <location>
        <begin position="1"/>
        <end position="24"/>
    </location>
</feature>
<comment type="caution">
    <text evidence="5">The sequence shown here is derived from an EMBL/GenBank/DDBJ whole genome shotgun (WGS) entry which is preliminary data.</text>
</comment>
<proteinExistence type="predicted"/>
<evidence type="ECO:0000256" key="1">
    <source>
        <dbReference type="ARBA" id="ARBA00022729"/>
    </source>
</evidence>
<accession>A0A151M3K8</accession>
<name>A0A151M3K8_ALLMI</name>
<dbReference type="GO" id="GO:0045087">
    <property type="term" value="P:innate immune response"/>
    <property type="evidence" value="ECO:0007669"/>
    <property type="project" value="TreeGrafter"/>
</dbReference>
<dbReference type="PANTHER" id="PTHR19441:SF30">
    <property type="entry name" value="ELAFIN"/>
    <property type="match status" value="1"/>
</dbReference>
<protein>
    <recommendedName>
        <fullName evidence="4">WAP domain-containing protein</fullName>
    </recommendedName>
</protein>
<dbReference type="CDD" id="cd00199">
    <property type="entry name" value="WAP"/>
    <property type="match status" value="2"/>
</dbReference>
<reference evidence="5 6" key="1">
    <citation type="journal article" date="2012" name="Genome Biol.">
        <title>Sequencing three crocodilian genomes to illuminate the evolution of archosaurs and amniotes.</title>
        <authorList>
            <person name="St John J.A."/>
            <person name="Braun E.L."/>
            <person name="Isberg S.R."/>
            <person name="Miles L.G."/>
            <person name="Chong A.Y."/>
            <person name="Gongora J."/>
            <person name="Dalzell P."/>
            <person name="Moran C."/>
            <person name="Bed'hom B."/>
            <person name="Abzhanov A."/>
            <person name="Burgess S.C."/>
            <person name="Cooksey A.M."/>
            <person name="Castoe T.A."/>
            <person name="Crawford N.G."/>
            <person name="Densmore L.D."/>
            <person name="Drew J.C."/>
            <person name="Edwards S.V."/>
            <person name="Faircloth B.C."/>
            <person name="Fujita M.K."/>
            <person name="Greenwold M.J."/>
            <person name="Hoffmann F.G."/>
            <person name="Howard J.M."/>
            <person name="Iguchi T."/>
            <person name="Janes D.E."/>
            <person name="Khan S.Y."/>
            <person name="Kohno S."/>
            <person name="de Koning A.J."/>
            <person name="Lance S.L."/>
            <person name="McCarthy F.M."/>
            <person name="McCormack J.E."/>
            <person name="Merchant M.E."/>
            <person name="Peterson D.G."/>
            <person name="Pollock D.D."/>
            <person name="Pourmand N."/>
            <person name="Raney B.J."/>
            <person name="Roessler K.A."/>
            <person name="Sanford J.R."/>
            <person name="Sawyer R.H."/>
            <person name="Schmidt C.J."/>
            <person name="Triplett E.W."/>
            <person name="Tuberville T.D."/>
            <person name="Venegas-Anaya M."/>
            <person name="Howard J.T."/>
            <person name="Jarvis E.D."/>
            <person name="Guillette L.J.Jr."/>
            <person name="Glenn T.C."/>
            <person name="Green R.E."/>
            <person name="Ray D.A."/>
        </authorList>
    </citation>
    <scope>NUCLEOTIDE SEQUENCE [LARGE SCALE GENOMIC DNA]</scope>
    <source>
        <strain evidence="5">KSC_2009_1</strain>
    </source>
</reference>
<dbReference type="SMART" id="SM00217">
    <property type="entry name" value="WAP"/>
    <property type="match status" value="2"/>
</dbReference>
<gene>
    <name evidence="5" type="ORF">Y1Q_0017089</name>
</gene>
<keyword evidence="6" id="KW-1185">Reference proteome</keyword>
<evidence type="ECO:0000256" key="3">
    <source>
        <dbReference type="SAM" id="SignalP"/>
    </source>
</evidence>
<feature type="chain" id="PRO_5007584714" description="WAP domain-containing protein" evidence="3">
    <location>
        <begin position="25"/>
        <end position="125"/>
    </location>
</feature>
<dbReference type="EMBL" id="AKHW03006757">
    <property type="protein sequence ID" value="KYO19109.1"/>
    <property type="molecule type" value="Genomic_DNA"/>
</dbReference>